<reference evidence="3" key="1">
    <citation type="journal article" date="2019" name="Int. J. Syst. Evol. Microbiol.">
        <title>The Global Catalogue of Microorganisms (GCM) 10K type strain sequencing project: providing services to taxonomists for standard genome sequencing and annotation.</title>
        <authorList>
            <consortium name="The Broad Institute Genomics Platform"/>
            <consortium name="The Broad Institute Genome Sequencing Center for Infectious Disease"/>
            <person name="Wu L."/>
            <person name="Ma J."/>
        </authorList>
    </citation>
    <scope>NUCLEOTIDE SEQUENCE [LARGE SCALE GENOMIC DNA]</scope>
    <source>
        <strain evidence="3">NBRC 112416</strain>
    </source>
</reference>
<dbReference type="Proteomes" id="UP001156691">
    <property type="component" value="Unassembled WGS sequence"/>
</dbReference>
<evidence type="ECO:0000313" key="3">
    <source>
        <dbReference type="Proteomes" id="UP001156691"/>
    </source>
</evidence>
<keyword evidence="2" id="KW-0223">Dioxygenase</keyword>
<keyword evidence="3" id="KW-1185">Reference proteome</keyword>
<accession>A0ABQ5W905</accession>
<sequence>MPMLSVADMARSLVFYRDALGGEQIYQFPPDGEPGFVTLRFGQTELGIGLLSKAPLHGVPQRPASGHRVELCVNVEDADEAVEALKNLGAPVVMAPQNLPWGERSAYVEDPDGNLVMLAAPGR</sequence>
<proteinExistence type="predicted"/>
<evidence type="ECO:0000313" key="2">
    <source>
        <dbReference type="EMBL" id="GLQ56518.1"/>
    </source>
</evidence>
<comment type="caution">
    <text evidence="2">The sequence shown here is derived from an EMBL/GenBank/DDBJ whole genome shotgun (WGS) entry which is preliminary data.</text>
</comment>
<dbReference type="Gene3D" id="3.10.180.10">
    <property type="entry name" value="2,3-Dihydroxybiphenyl 1,2-Dioxygenase, domain 1"/>
    <property type="match status" value="1"/>
</dbReference>
<dbReference type="InterPro" id="IPR029068">
    <property type="entry name" value="Glyas_Bleomycin-R_OHBP_Dase"/>
</dbReference>
<dbReference type="PANTHER" id="PTHR21366:SF22">
    <property type="entry name" value="VOC DOMAIN-CONTAINING PROTEIN"/>
    <property type="match status" value="1"/>
</dbReference>
<dbReference type="Pfam" id="PF00903">
    <property type="entry name" value="Glyoxalase"/>
    <property type="match status" value="1"/>
</dbReference>
<gene>
    <name evidence="2" type="ORF">GCM10010862_37770</name>
</gene>
<keyword evidence="2" id="KW-0560">Oxidoreductase</keyword>
<dbReference type="InterPro" id="IPR037523">
    <property type="entry name" value="VOC_core"/>
</dbReference>
<evidence type="ECO:0000259" key="1">
    <source>
        <dbReference type="PROSITE" id="PS51819"/>
    </source>
</evidence>
<feature type="domain" description="VOC" evidence="1">
    <location>
        <begin position="1"/>
        <end position="121"/>
    </location>
</feature>
<dbReference type="InterPro" id="IPR004360">
    <property type="entry name" value="Glyas_Fos-R_dOase_dom"/>
</dbReference>
<dbReference type="PANTHER" id="PTHR21366">
    <property type="entry name" value="GLYOXALASE FAMILY PROTEIN"/>
    <property type="match status" value="1"/>
</dbReference>
<dbReference type="GO" id="GO:0051213">
    <property type="term" value="F:dioxygenase activity"/>
    <property type="evidence" value="ECO:0007669"/>
    <property type="project" value="UniProtKB-KW"/>
</dbReference>
<dbReference type="InterPro" id="IPR050383">
    <property type="entry name" value="GlyoxalaseI/FosfomycinResist"/>
</dbReference>
<name>A0ABQ5W905_9HYPH</name>
<dbReference type="EMBL" id="BSNS01000020">
    <property type="protein sequence ID" value="GLQ56518.1"/>
    <property type="molecule type" value="Genomic_DNA"/>
</dbReference>
<dbReference type="SUPFAM" id="SSF54593">
    <property type="entry name" value="Glyoxalase/Bleomycin resistance protein/Dihydroxybiphenyl dioxygenase"/>
    <property type="match status" value="1"/>
</dbReference>
<dbReference type="PROSITE" id="PS51819">
    <property type="entry name" value="VOC"/>
    <property type="match status" value="1"/>
</dbReference>
<organism evidence="2 3">
    <name type="scientific">Devosia nitrariae</name>
    <dbReference type="NCBI Taxonomy" id="2071872"/>
    <lineage>
        <taxon>Bacteria</taxon>
        <taxon>Pseudomonadati</taxon>
        <taxon>Pseudomonadota</taxon>
        <taxon>Alphaproteobacteria</taxon>
        <taxon>Hyphomicrobiales</taxon>
        <taxon>Devosiaceae</taxon>
        <taxon>Devosia</taxon>
    </lineage>
</organism>
<protein>
    <submittedName>
        <fullName evidence="2">Extradiol dioxygenase</fullName>
    </submittedName>
</protein>